<dbReference type="Proteomes" id="UP000760860">
    <property type="component" value="Unassembled WGS sequence"/>
</dbReference>
<evidence type="ECO:0000313" key="2">
    <source>
        <dbReference type="EMBL" id="KAG3201240.1"/>
    </source>
</evidence>
<feature type="compositionally biased region" description="Polar residues" evidence="1">
    <location>
        <begin position="16"/>
        <end position="26"/>
    </location>
</feature>
<dbReference type="AlphaFoldDB" id="A0A8T1GYC5"/>
<evidence type="ECO:0000313" key="3">
    <source>
        <dbReference type="Proteomes" id="UP000760860"/>
    </source>
</evidence>
<name>A0A8T1GYC5_9STRA</name>
<dbReference type="EMBL" id="RCMV01002782">
    <property type="protein sequence ID" value="KAG3201240.1"/>
    <property type="molecule type" value="Genomic_DNA"/>
</dbReference>
<feature type="compositionally biased region" description="Basic and acidic residues" evidence="1">
    <location>
        <begin position="54"/>
        <end position="71"/>
    </location>
</feature>
<sequence length="112" mass="12290">MEDKDAAPRTVLEGSSVLNTYGSMSTDYGPDISDVPMEDEASSFSTSDYQSVVDTHDPVTESRQPREEDSNASRSKRLHIEAEDKPPTPVTPSSPSSVPTKRAPSVRLRHRT</sequence>
<protein>
    <submittedName>
        <fullName evidence="2">Uncharacterized protein</fullName>
    </submittedName>
</protein>
<accession>A0A8T1GYC5</accession>
<gene>
    <name evidence="2" type="ORF">PC129_g23581</name>
</gene>
<comment type="caution">
    <text evidence="2">The sequence shown here is derived from an EMBL/GenBank/DDBJ whole genome shotgun (WGS) entry which is preliminary data.</text>
</comment>
<proteinExistence type="predicted"/>
<reference evidence="2" key="1">
    <citation type="submission" date="2018-05" db="EMBL/GenBank/DDBJ databases">
        <title>Effector identification in a new, highly contiguous assembly of the strawberry crown rot pathogen Phytophthora cactorum.</title>
        <authorList>
            <person name="Armitage A.D."/>
            <person name="Nellist C.F."/>
            <person name="Bates H."/>
            <person name="Vickerstaff R.J."/>
            <person name="Harrison R.J."/>
        </authorList>
    </citation>
    <scope>NUCLEOTIDE SEQUENCE</scope>
    <source>
        <strain evidence="2">P421</strain>
    </source>
</reference>
<dbReference type="VEuPathDB" id="FungiDB:PC110_g722"/>
<organism evidence="2 3">
    <name type="scientific">Phytophthora cactorum</name>
    <dbReference type="NCBI Taxonomy" id="29920"/>
    <lineage>
        <taxon>Eukaryota</taxon>
        <taxon>Sar</taxon>
        <taxon>Stramenopiles</taxon>
        <taxon>Oomycota</taxon>
        <taxon>Peronosporomycetes</taxon>
        <taxon>Peronosporales</taxon>
        <taxon>Peronosporaceae</taxon>
        <taxon>Phytophthora</taxon>
    </lineage>
</organism>
<evidence type="ECO:0000256" key="1">
    <source>
        <dbReference type="SAM" id="MobiDB-lite"/>
    </source>
</evidence>
<feature type="region of interest" description="Disordered" evidence="1">
    <location>
        <begin position="1"/>
        <end position="112"/>
    </location>
</feature>
<feature type="compositionally biased region" description="Polar residues" evidence="1">
    <location>
        <begin position="42"/>
        <end position="53"/>
    </location>
</feature>